<name>A0A438ERH6_VITVI</name>
<proteinExistence type="predicted"/>
<dbReference type="Proteomes" id="UP000288805">
    <property type="component" value="Unassembled WGS sequence"/>
</dbReference>
<sequence length="115" mass="12918">MTKYGMAIKRQSSTFEVTNQEVVIPSNNGGSDGSVLLLTGHKLNGHNLLQWSQSVMMFICRKGKDDYLPGVATPPKKGDLRFRVWKSKKNIVMSWLINSMNNDIGENFPLYVIGK</sequence>
<evidence type="ECO:0000313" key="1">
    <source>
        <dbReference type="EMBL" id="RVW50341.1"/>
    </source>
</evidence>
<dbReference type="PANTHER" id="PTHR37610">
    <property type="entry name" value="CCHC-TYPE DOMAIN-CONTAINING PROTEIN"/>
    <property type="match status" value="1"/>
</dbReference>
<dbReference type="PANTHER" id="PTHR37610:SF47">
    <property type="entry name" value="RETROTRANSPOSON COPIA-LIKE N-TERMINAL DOMAIN-CONTAINING PROTEIN"/>
    <property type="match status" value="1"/>
</dbReference>
<comment type="caution">
    <text evidence="1">The sequence shown here is derived from an EMBL/GenBank/DDBJ whole genome shotgun (WGS) entry which is preliminary data.</text>
</comment>
<evidence type="ECO:0000313" key="2">
    <source>
        <dbReference type="Proteomes" id="UP000288805"/>
    </source>
</evidence>
<reference evidence="1 2" key="1">
    <citation type="journal article" date="2018" name="PLoS Genet.">
        <title>Population sequencing reveals clonal diversity and ancestral inbreeding in the grapevine cultivar Chardonnay.</title>
        <authorList>
            <person name="Roach M.J."/>
            <person name="Johnson D.L."/>
            <person name="Bohlmann J."/>
            <person name="van Vuuren H.J."/>
            <person name="Jones S.J."/>
            <person name="Pretorius I.S."/>
            <person name="Schmidt S.A."/>
            <person name="Borneman A.R."/>
        </authorList>
    </citation>
    <scope>NUCLEOTIDE SEQUENCE [LARGE SCALE GENOMIC DNA]</scope>
    <source>
        <strain evidence="2">cv. Chardonnay</strain>
        <tissue evidence="1">Leaf</tissue>
    </source>
</reference>
<accession>A0A438ERH6</accession>
<gene>
    <name evidence="1" type="ORF">CK203_086414</name>
</gene>
<protein>
    <recommendedName>
        <fullName evidence="3">Retrotransposon Copia-like N-terminal domain-containing protein</fullName>
    </recommendedName>
</protein>
<dbReference type="EMBL" id="QGNW01001202">
    <property type="protein sequence ID" value="RVW50341.1"/>
    <property type="molecule type" value="Genomic_DNA"/>
</dbReference>
<evidence type="ECO:0008006" key="3">
    <source>
        <dbReference type="Google" id="ProtNLM"/>
    </source>
</evidence>
<organism evidence="1 2">
    <name type="scientific">Vitis vinifera</name>
    <name type="common">Grape</name>
    <dbReference type="NCBI Taxonomy" id="29760"/>
    <lineage>
        <taxon>Eukaryota</taxon>
        <taxon>Viridiplantae</taxon>
        <taxon>Streptophyta</taxon>
        <taxon>Embryophyta</taxon>
        <taxon>Tracheophyta</taxon>
        <taxon>Spermatophyta</taxon>
        <taxon>Magnoliopsida</taxon>
        <taxon>eudicotyledons</taxon>
        <taxon>Gunneridae</taxon>
        <taxon>Pentapetalae</taxon>
        <taxon>rosids</taxon>
        <taxon>Vitales</taxon>
        <taxon>Vitaceae</taxon>
        <taxon>Viteae</taxon>
        <taxon>Vitis</taxon>
    </lineage>
</organism>
<dbReference type="AlphaFoldDB" id="A0A438ERH6"/>